<dbReference type="InterPro" id="IPR013412">
    <property type="entry name" value="CRISPR-assoc_RAMP_Csm3"/>
</dbReference>
<dbReference type="InterPro" id="IPR005537">
    <property type="entry name" value="RAMP_III_fam"/>
</dbReference>
<evidence type="ECO:0000256" key="7">
    <source>
        <dbReference type="ARBA" id="ARBA00023118"/>
    </source>
</evidence>
<evidence type="ECO:0000256" key="5">
    <source>
        <dbReference type="ARBA" id="ARBA00022801"/>
    </source>
</evidence>
<evidence type="ECO:0000259" key="9">
    <source>
        <dbReference type="Pfam" id="PF03787"/>
    </source>
</evidence>
<evidence type="ECO:0000256" key="6">
    <source>
        <dbReference type="ARBA" id="ARBA00022884"/>
    </source>
</evidence>
<feature type="domain" description="CRISPR type III-associated protein" evidence="9">
    <location>
        <begin position="10"/>
        <end position="188"/>
    </location>
</feature>
<dbReference type="InterPro" id="IPR052216">
    <property type="entry name" value="CRISPR_Csm3_endoribonuclease"/>
</dbReference>
<keyword evidence="4" id="KW-0255">Endonuclease</keyword>
<name>A0A645B740_9ZZZZ</name>
<keyword evidence="5" id="KW-0378">Hydrolase</keyword>
<dbReference type="PANTHER" id="PTHR35579">
    <property type="entry name" value="CRISPR SYSTEM CMS ENDORIBONUCLEASE CSM3"/>
    <property type="match status" value="1"/>
</dbReference>
<evidence type="ECO:0000256" key="3">
    <source>
        <dbReference type="ARBA" id="ARBA00022722"/>
    </source>
</evidence>
<comment type="caution">
    <text evidence="10">The sequence shown here is derived from an EMBL/GenBank/DDBJ whole genome shotgun (WGS) entry which is preliminary data.</text>
</comment>
<proteinExistence type="inferred from homology"/>
<evidence type="ECO:0000256" key="1">
    <source>
        <dbReference type="ARBA" id="ARBA00006342"/>
    </source>
</evidence>
<dbReference type="AlphaFoldDB" id="A0A645B740"/>
<evidence type="ECO:0000256" key="4">
    <source>
        <dbReference type="ARBA" id="ARBA00022759"/>
    </source>
</evidence>
<keyword evidence="7" id="KW-0051">Antiviral defense</keyword>
<keyword evidence="3" id="KW-0540">Nuclease</keyword>
<evidence type="ECO:0000256" key="8">
    <source>
        <dbReference type="ARBA" id="ARBA00033183"/>
    </source>
</evidence>
<dbReference type="NCBIfam" id="TIGR02582">
    <property type="entry name" value="cas7_TM1809"/>
    <property type="match status" value="1"/>
</dbReference>
<gene>
    <name evidence="10" type="primary">csm3_4</name>
    <name evidence="10" type="ORF">SDC9_108118</name>
</gene>
<keyword evidence="6" id="KW-0694">RNA-binding</keyword>
<sequence>MRGKIKITTTLRVLTGMHIGGSDAFSPIGAVDKPVIDDPRTGRPIIPGSSLKGKLRSLLAAHLQGDKRAAEPNQDCEAIKRLFGASEPIMRSRLQFSDAFVSNAEELEAVGLREVKFENALDRISCQANPRQIERVISGAEFLAVITYNIPENEEEIKEDMANLAAAMRLLQMDYLGGHGSRGSGRVSFKNIRLTQSGGSLKEEDVRLLNETFREIEEYELLSI</sequence>
<dbReference type="Pfam" id="PF03787">
    <property type="entry name" value="RAMPs"/>
    <property type="match status" value="1"/>
</dbReference>
<dbReference type="EMBL" id="VSSQ01018243">
    <property type="protein sequence ID" value="MPM61260.1"/>
    <property type="molecule type" value="Genomic_DNA"/>
</dbReference>
<accession>A0A645B740</accession>
<organism evidence="10">
    <name type="scientific">bioreactor metagenome</name>
    <dbReference type="NCBI Taxonomy" id="1076179"/>
    <lineage>
        <taxon>unclassified sequences</taxon>
        <taxon>metagenomes</taxon>
        <taxon>ecological metagenomes</taxon>
    </lineage>
</organism>
<reference evidence="10" key="1">
    <citation type="submission" date="2019-08" db="EMBL/GenBank/DDBJ databases">
        <authorList>
            <person name="Kucharzyk K."/>
            <person name="Murdoch R.W."/>
            <person name="Higgins S."/>
            <person name="Loffler F."/>
        </authorList>
    </citation>
    <scope>NUCLEOTIDE SEQUENCE</scope>
</reference>
<dbReference type="GO" id="GO:0016787">
    <property type="term" value="F:hydrolase activity"/>
    <property type="evidence" value="ECO:0007669"/>
    <property type="project" value="UniProtKB-KW"/>
</dbReference>
<protein>
    <recommendedName>
        <fullName evidence="2">CRISPR system Cms endoribonuclease Csm3</fullName>
    </recommendedName>
    <alternativeName>
        <fullName evidence="8">CRISPR type III A-associated RAMP protein Csm3</fullName>
    </alternativeName>
</protein>
<evidence type="ECO:0000256" key="2">
    <source>
        <dbReference type="ARBA" id="ARBA00022150"/>
    </source>
</evidence>
<dbReference type="GO" id="GO:0004519">
    <property type="term" value="F:endonuclease activity"/>
    <property type="evidence" value="ECO:0007669"/>
    <property type="project" value="UniProtKB-KW"/>
</dbReference>
<dbReference type="PANTHER" id="PTHR35579:SF3">
    <property type="entry name" value="CRISPR SYSTEM CMS ENDORIBONUCLEASE CSM3"/>
    <property type="match status" value="1"/>
</dbReference>
<comment type="similarity">
    <text evidence="1">Belongs to the CRISPR-associated Csm3 family.</text>
</comment>
<evidence type="ECO:0000313" key="10">
    <source>
        <dbReference type="EMBL" id="MPM61260.1"/>
    </source>
</evidence>
<dbReference type="GO" id="GO:0003723">
    <property type="term" value="F:RNA binding"/>
    <property type="evidence" value="ECO:0007669"/>
    <property type="project" value="UniProtKB-KW"/>
</dbReference>
<dbReference type="GO" id="GO:0051607">
    <property type="term" value="P:defense response to virus"/>
    <property type="evidence" value="ECO:0007669"/>
    <property type="project" value="UniProtKB-KW"/>
</dbReference>